<evidence type="ECO:0000256" key="2">
    <source>
        <dbReference type="SAM" id="Phobius"/>
    </source>
</evidence>
<reference evidence="3 4" key="1">
    <citation type="submission" date="2024-07" db="EMBL/GenBank/DDBJ databases">
        <title>Section-level genome sequencing and comparative genomics of Aspergillus sections Usti and Cavernicolus.</title>
        <authorList>
            <consortium name="Lawrence Berkeley National Laboratory"/>
            <person name="Nybo J.L."/>
            <person name="Vesth T.C."/>
            <person name="Theobald S."/>
            <person name="Frisvad J.C."/>
            <person name="Larsen T.O."/>
            <person name="Kjaerboelling I."/>
            <person name="Rothschild-Mancinelli K."/>
            <person name="Lyhne E.K."/>
            <person name="Kogle M.E."/>
            <person name="Barry K."/>
            <person name="Clum A."/>
            <person name="Na H."/>
            <person name="Ledsgaard L."/>
            <person name="Lin J."/>
            <person name="Lipzen A."/>
            <person name="Kuo A."/>
            <person name="Riley R."/>
            <person name="Mondo S."/>
            <person name="Labutti K."/>
            <person name="Haridas S."/>
            <person name="Pangalinan J."/>
            <person name="Salamov A.A."/>
            <person name="Simmons B.A."/>
            <person name="Magnuson J.K."/>
            <person name="Chen J."/>
            <person name="Drula E."/>
            <person name="Henrissat B."/>
            <person name="Wiebenga A."/>
            <person name="Lubbers R.J."/>
            <person name="Gomes A.C."/>
            <person name="Makela M.R."/>
            <person name="Stajich J."/>
            <person name="Grigoriev I.V."/>
            <person name="Mortensen U.H."/>
            <person name="De Vries R.P."/>
            <person name="Baker S.E."/>
            <person name="Andersen M.R."/>
        </authorList>
    </citation>
    <scope>NUCLEOTIDE SEQUENCE [LARGE SCALE GENOMIC DNA]</scope>
    <source>
        <strain evidence="3 4">CBS 209.92</strain>
    </source>
</reference>
<evidence type="ECO:0008006" key="5">
    <source>
        <dbReference type="Google" id="ProtNLM"/>
    </source>
</evidence>
<feature type="region of interest" description="Disordered" evidence="1">
    <location>
        <begin position="186"/>
        <end position="286"/>
    </location>
</feature>
<feature type="compositionally biased region" description="Basic and acidic residues" evidence="1">
    <location>
        <begin position="220"/>
        <end position="231"/>
    </location>
</feature>
<dbReference type="Proteomes" id="UP001610563">
    <property type="component" value="Unassembled WGS sequence"/>
</dbReference>
<protein>
    <recommendedName>
        <fullName evidence="5">MARVEL domain-containing protein</fullName>
    </recommendedName>
</protein>
<feature type="transmembrane region" description="Helical" evidence="2">
    <location>
        <begin position="129"/>
        <end position="154"/>
    </location>
</feature>
<feature type="transmembrane region" description="Helical" evidence="2">
    <location>
        <begin position="84"/>
        <end position="109"/>
    </location>
</feature>
<evidence type="ECO:0000256" key="1">
    <source>
        <dbReference type="SAM" id="MobiDB-lite"/>
    </source>
</evidence>
<dbReference type="EMBL" id="JBFTWV010000017">
    <property type="protein sequence ID" value="KAL2797710.1"/>
    <property type="molecule type" value="Genomic_DNA"/>
</dbReference>
<gene>
    <name evidence="3" type="ORF">BJX66DRAFT_79798</name>
</gene>
<feature type="transmembrane region" description="Helical" evidence="2">
    <location>
        <begin position="48"/>
        <end position="72"/>
    </location>
</feature>
<evidence type="ECO:0000313" key="4">
    <source>
        <dbReference type="Proteomes" id="UP001610563"/>
    </source>
</evidence>
<keyword evidence="2" id="KW-0472">Membrane</keyword>
<sequence>MRRKSVKPSEYPALPFHLVRFFTFASSLIVGIILAAFAVQLHNADHKLPWAFLVLIIAAFLSLLNLTLTTILHCCYGLSPRLSLITNTIVFIIWAIALVLLSWSLSHTILTTCNSTYWGTSTGITVCRIFKALFTFTIIGTALLIASIGLDIFAYRRTTRLGEYDPMAAEGHNLAEYKAGHARDSSALSGSFPHPNAGVAEDDRSPLVSGGYGGAGHMRGRSEEDIGETRPLHQPPPYNSSSALEGYSDQPGQQRHSRGRSSVYENPGYGYGHHNEQTAYDPLAYR</sequence>
<keyword evidence="2" id="KW-1133">Transmembrane helix</keyword>
<keyword evidence="4" id="KW-1185">Reference proteome</keyword>
<organism evidence="3 4">
    <name type="scientific">Aspergillus keveii</name>
    <dbReference type="NCBI Taxonomy" id="714993"/>
    <lineage>
        <taxon>Eukaryota</taxon>
        <taxon>Fungi</taxon>
        <taxon>Dikarya</taxon>
        <taxon>Ascomycota</taxon>
        <taxon>Pezizomycotina</taxon>
        <taxon>Eurotiomycetes</taxon>
        <taxon>Eurotiomycetidae</taxon>
        <taxon>Eurotiales</taxon>
        <taxon>Aspergillaceae</taxon>
        <taxon>Aspergillus</taxon>
        <taxon>Aspergillus subgen. Nidulantes</taxon>
    </lineage>
</organism>
<keyword evidence="2" id="KW-0812">Transmembrane</keyword>
<accession>A0ABR4GF83</accession>
<evidence type="ECO:0000313" key="3">
    <source>
        <dbReference type="EMBL" id="KAL2797710.1"/>
    </source>
</evidence>
<proteinExistence type="predicted"/>
<name>A0ABR4GF83_9EURO</name>
<feature type="transmembrane region" description="Helical" evidence="2">
    <location>
        <begin position="21"/>
        <end position="42"/>
    </location>
</feature>
<comment type="caution">
    <text evidence="3">The sequence shown here is derived from an EMBL/GenBank/DDBJ whole genome shotgun (WGS) entry which is preliminary data.</text>
</comment>